<dbReference type="PANTHER" id="PTHR47782">
    <property type="entry name" value="ZN(II)2CYS6 TRANSCRIPTION FACTOR (EUROFUNG)-RELATED"/>
    <property type="match status" value="1"/>
</dbReference>
<evidence type="ECO:0000256" key="2">
    <source>
        <dbReference type="ARBA" id="ARBA00022723"/>
    </source>
</evidence>
<evidence type="ECO:0000256" key="8">
    <source>
        <dbReference type="SAM" id="MobiDB-lite"/>
    </source>
</evidence>
<dbReference type="Proteomes" id="UP000266234">
    <property type="component" value="Unassembled WGS sequence"/>
</dbReference>
<dbReference type="Gene3D" id="2.130.10.10">
    <property type="entry name" value="YVTN repeat-like/Quinoprotein amine dehydrogenase"/>
    <property type="match status" value="1"/>
</dbReference>
<dbReference type="EMBL" id="PXOG01000190">
    <property type="protein sequence ID" value="RGP68600.1"/>
    <property type="molecule type" value="Genomic_DNA"/>
</dbReference>
<evidence type="ECO:0000256" key="6">
    <source>
        <dbReference type="ARBA" id="ARBA00023163"/>
    </source>
</evidence>
<dbReference type="Pfam" id="PF10313">
    <property type="entry name" value="DUF2415"/>
    <property type="match status" value="1"/>
</dbReference>
<dbReference type="PROSITE" id="PS50048">
    <property type="entry name" value="ZN2_CY6_FUNGAL_2"/>
    <property type="match status" value="1"/>
</dbReference>
<dbReference type="FunFam" id="4.10.240.10:FF:000006">
    <property type="entry name" value="Positive regulator of purine utilization"/>
    <property type="match status" value="1"/>
</dbReference>
<feature type="compositionally biased region" description="Polar residues" evidence="8">
    <location>
        <begin position="176"/>
        <end position="193"/>
    </location>
</feature>
<feature type="compositionally biased region" description="Polar residues" evidence="8">
    <location>
        <begin position="810"/>
        <end position="830"/>
    </location>
</feature>
<name>A0A395S8F1_9HYPO</name>
<feature type="region of interest" description="Disordered" evidence="8">
    <location>
        <begin position="106"/>
        <end position="145"/>
    </location>
</feature>
<protein>
    <recommendedName>
        <fullName evidence="9">Zn(2)-C6 fungal-type domain-containing protein</fullName>
    </recommendedName>
</protein>
<dbReference type="InterPro" id="IPR007219">
    <property type="entry name" value="XnlR_reg_dom"/>
</dbReference>
<dbReference type="InterPro" id="IPR052202">
    <property type="entry name" value="Yeast_MetPath_Reg"/>
</dbReference>
<dbReference type="SMART" id="SM00906">
    <property type="entry name" value="Fungal_trans"/>
    <property type="match status" value="1"/>
</dbReference>
<dbReference type="InterPro" id="IPR036322">
    <property type="entry name" value="WD40_repeat_dom_sf"/>
</dbReference>
<evidence type="ECO:0000256" key="7">
    <source>
        <dbReference type="ARBA" id="ARBA00023242"/>
    </source>
</evidence>
<dbReference type="SMART" id="SM00066">
    <property type="entry name" value="GAL4"/>
    <property type="match status" value="1"/>
</dbReference>
<organism evidence="10 11">
    <name type="scientific">Fusarium longipes</name>
    <dbReference type="NCBI Taxonomy" id="694270"/>
    <lineage>
        <taxon>Eukaryota</taxon>
        <taxon>Fungi</taxon>
        <taxon>Dikarya</taxon>
        <taxon>Ascomycota</taxon>
        <taxon>Pezizomycotina</taxon>
        <taxon>Sordariomycetes</taxon>
        <taxon>Hypocreomycetidae</taxon>
        <taxon>Hypocreales</taxon>
        <taxon>Nectriaceae</taxon>
        <taxon>Fusarium</taxon>
    </lineage>
</organism>
<evidence type="ECO:0000256" key="4">
    <source>
        <dbReference type="ARBA" id="ARBA00023015"/>
    </source>
</evidence>
<evidence type="ECO:0000259" key="9">
    <source>
        <dbReference type="PROSITE" id="PS50048"/>
    </source>
</evidence>
<keyword evidence="11" id="KW-1185">Reference proteome</keyword>
<dbReference type="InterPro" id="IPR019417">
    <property type="entry name" value="DUF2415"/>
</dbReference>
<comment type="subcellular location">
    <subcellularLocation>
        <location evidence="1">Nucleus</location>
    </subcellularLocation>
</comment>
<dbReference type="STRING" id="694270.A0A395S8F1"/>
<dbReference type="GO" id="GO:0000981">
    <property type="term" value="F:DNA-binding transcription factor activity, RNA polymerase II-specific"/>
    <property type="evidence" value="ECO:0007669"/>
    <property type="project" value="InterPro"/>
</dbReference>
<dbReference type="GO" id="GO:0005634">
    <property type="term" value="C:nucleus"/>
    <property type="evidence" value="ECO:0007669"/>
    <property type="project" value="UniProtKB-SubCell"/>
</dbReference>
<dbReference type="InterPro" id="IPR001138">
    <property type="entry name" value="Zn2Cys6_DnaBD"/>
</dbReference>
<evidence type="ECO:0000313" key="11">
    <source>
        <dbReference type="Proteomes" id="UP000266234"/>
    </source>
</evidence>
<dbReference type="SUPFAM" id="SSF50978">
    <property type="entry name" value="WD40 repeat-like"/>
    <property type="match status" value="1"/>
</dbReference>
<dbReference type="Pfam" id="PF00172">
    <property type="entry name" value="Zn_clus"/>
    <property type="match status" value="1"/>
</dbReference>
<feature type="region of interest" description="Disordered" evidence="8">
    <location>
        <begin position="366"/>
        <end position="387"/>
    </location>
</feature>
<keyword evidence="7" id="KW-0539">Nucleus</keyword>
<evidence type="ECO:0000256" key="1">
    <source>
        <dbReference type="ARBA" id="ARBA00004123"/>
    </source>
</evidence>
<dbReference type="GO" id="GO:0045944">
    <property type="term" value="P:positive regulation of transcription by RNA polymerase II"/>
    <property type="evidence" value="ECO:0007669"/>
    <property type="project" value="TreeGrafter"/>
</dbReference>
<dbReference type="PROSITE" id="PS00463">
    <property type="entry name" value="ZN2_CY6_FUNGAL_1"/>
    <property type="match status" value="1"/>
</dbReference>
<gene>
    <name evidence="10" type="ORF">FLONG3_8049</name>
</gene>
<feature type="compositionally biased region" description="Low complexity" evidence="8">
    <location>
        <begin position="741"/>
        <end position="753"/>
    </location>
</feature>
<dbReference type="SUPFAM" id="SSF57701">
    <property type="entry name" value="Zn2/Cys6 DNA-binding domain"/>
    <property type="match status" value="1"/>
</dbReference>
<dbReference type="PANTHER" id="PTHR47782:SF1">
    <property type="entry name" value="PYRIMIDINE PATHWAY REGULATORY PROTEIN 1"/>
    <property type="match status" value="1"/>
</dbReference>
<evidence type="ECO:0000256" key="3">
    <source>
        <dbReference type="ARBA" id="ARBA00022833"/>
    </source>
</evidence>
<keyword evidence="5" id="KW-0238">DNA-binding</keyword>
<dbReference type="GO" id="GO:0006351">
    <property type="term" value="P:DNA-templated transcription"/>
    <property type="evidence" value="ECO:0007669"/>
    <property type="project" value="InterPro"/>
</dbReference>
<dbReference type="InterPro" id="IPR015943">
    <property type="entry name" value="WD40/YVTN_repeat-like_dom_sf"/>
</dbReference>
<evidence type="ECO:0000313" key="10">
    <source>
        <dbReference type="EMBL" id="RGP68600.1"/>
    </source>
</evidence>
<reference evidence="10 11" key="1">
    <citation type="journal article" date="2018" name="PLoS Pathog.">
        <title>Evolution of structural diversity of trichothecenes, a family of toxins produced by plant pathogenic and entomopathogenic fungi.</title>
        <authorList>
            <person name="Proctor R.H."/>
            <person name="McCormick S.P."/>
            <person name="Kim H.S."/>
            <person name="Cardoza R.E."/>
            <person name="Stanley A.M."/>
            <person name="Lindo L."/>
            <person name="Kelly A."/>
            <person name="Brown D.W."/>
            <person name="Lee T."/>
            <person name="Vaughan M.M."/>
            <person name="Alexander N.J."/>
            <person name="Busman M."/>
            <person name="Gutierrez S."/>
        </authorList>
    </citation>
    <scope>NUCLEOTIDE SEQUENCE [LARGE SCALE GENOMIC DNA]</scope>
    <source>
        <strain evidence="10 11">NRRL 20695</strain>
    </source>
</reference>
<feature type="non-terminal residue" evidence="10">
    <location>
        <position position="1"/>
    </location>
</feature>
<evidence type="ECO:0000256" key="5">
    <source>
        <dbReference type="ARBA" id="ARBA00023125"/>
    </source>
</evidence>
<dbReference type="CDD" id="cd00067">
    <property type="entry name" value="GAL4"/>
    <property type="match status" value="1"/>
</dbReference>
<dbReference type="Pfam" id="PF04082">
    <property type="entry name" value="Fungal_trans"/>
    <property type="match status" value="1"/>
</dbReference>
<keyword evidence="6" id="KW-0804">Transcription</keyword>
<dbReference type="Gene3D" id="4.10.240.10">
    <property type="entry name" value="Zn(2)-C6 fungal-type DNA-binding domain"/>
    <property type="match status" value="1"/>
</dbReference>
<dbReference type="OrthoDB" id="5373550at2759"/>
<dbReference type="CDD" id="cd14723">
    <property type="entry name" value="ZIP_Ppr1"/>
    <property type="match status" value="1"/>
</dbReference>
<feature type="compositionally biased region" description="Polar residues" evidence="8">
    <location>
        <begin position="710"/>
        <end position="724"/>
    </location>
</feature>
<dbReference type="CDD" id="cd12148">
    <property type="entry name" value="fungal_TF_MHR"/>
    <property type="match status" value="1"/>
</dbReference>
<keyword evidence="4" id="KW-0805">Transcription regulation</keyword>
<keyword evidence="3" id="KW-0862">Zinc</keyword>
<feature type="domain" description="Zn(2)-C6 fungal-type" evidence="9">
    <location>
        <begin position="18"/>
        <end position="47"/>
    </location>
</feature>
<dbReference type="GO" id="GO:0043565">
    <property type="term" value="F:sequence-specific DNA binding"/>
    <property type="evidence" value="ECO:0007669"/>
    <property type="project" value="TreeGrafter"/>
</dbReference>
<accession>A0A395S8F1</accession>
<dbReference type="GO" id="GO:0008270">
    <property type="term" value="F:zinc ion binding"/>
    <property type="evidence" value="ECO:0007669"/>
    <property type="project" value="InterPro"/>
</dbReference>
<feature type="region of interest" description="Disordered" evidence="8">
    <location>
        <begin position="176"/>
        <end position="198"/>
    </location>
</feature>
<keyword evidence="2" id="KW-0479">Metal-binding</keyword>
<comment type="caution">
    <text evidence="10">The sequence shown here is derived from an EMBL/GenBank/DDBJ whole genome shotgun (WGS) entry which is preliminary data.</text>
</comment>
<feature type="region of interest" description="Disordered" evidence="8">
    <location>
        <begin position="694"/>
        <end position="833"/>
    </location>
</feature>
<dbReference type="InterPro" id="IPR036864">
    <property type="entry name" value="Zn2-C6_fun-type_DNA-bd_sf"/>
</dbReference>
<sequence length="1592" mass="176680">PTVTAKGGQSSNLRNVSACNRCRLRKNRCDQKLPSCASCAKAGVACVGYDPITKKEIPRSYVFYLETRVDQLENLLNANNIAFPPAENLELCSRIATDTASINSTAETGYSAPSEAGDRGISRPQSQAVESLKKKSGQPGFLNNIVSPSKPRSLASASGVSFARVVYAAVQYSAAGQPNSNDSRAPRQPSGNGASLRDSFFGLHTRPSIKPATFPSKEVGLRLVRLYFEHSNPQIPILHRGEFMQTFERVYSTQDPARGSRELYLLNMVFAIGCGVIVGEPVKTESSGDSTIENRSRCEPEEYHASAIVHLESCLSNSGGGLEVLQAVLLLANFALLRPVPPGLWYIIGVAVRLAVDLGLHYEDDREIDTGPNEAEQTDGSRDNGAQARGKKLWIRDMRRRLWWCTYSLDRLVSTCVGRPFGVSDQVITTEFPSLLDDDYITPTGLRDPPSDQIQPSYKHVAHHYFRLRLLQSEILQVLQYNQAQIAKAGVQGKYPDMHIHLPSPFLVQFDSFRSWRIDIDRRLYQWKTSAPSKQETGVMFSTEFLELNYWQAIIMLYRQSLSVPAMFEGEYNSSNEVNSPTAFQAELREDEDRIYLKVAEAGQKILRLYRQLHLSGLVSYTYLSTHHLFMAGISYLYAIWHSPIVRSRLSMDEVDFTILAAKSVLTDMIDKCPPAETCRDAFDRTAKATIKMTSSTGGFGAPAARRQRSTWNTPPDSSKTSNQARHRPQGSDQASYQIDLSLSDSLSSPSMSATGDGNAQPSPPMARSAEGYLIQSRTRGGPSPSDSGLKQEGSPAESGMVPSPVPRRVTSQPSNNGGSFGGQQPQFNGQDYPDAQTMEFLQNLGASSNGDFTAMDQPQLDMGLSMNWEGLHHDFGEAPQLNPFDTFFFGGPQGGGNQDGGMNIKMNGRHEYKPNLVHQIIIKSNSKVPRLHKYLPYIYPTETLILKQSRKHYRIPVRSQHWQLRSLVSAEKQGIVYFPGGNGSTHVQRLNTLTRECETIKLLTFAPRCLVAEKGWLCCGSESGDFVAMRLDEGNDDNEGPLSGLDPETRLNLGLDSSREDSIFSLLSRARRSNKSLIAKSMKLAKDRVNCITLWFPPTTMPIDAKAYSEPVAVLANNDRTVTLVSLHDFDEKDKTEALDVITYPDFVNRSLLSPDGRFLISILDDPYMYVHERVKKTAESPATKSHDDSAYQWEQTQRILLKSQRKDDRTDSRGSFAACFSASGAYLAIGTQHGTISIFNAALLADPDADSLITTFESSRPRSGPGAIRDMAFCPGPYDLLAWTEDRGHVGIVDMRSNFVIRQIVDIEEPVFEHINILDRNTIDPRLLDNRRERRDNTGGTGASDTYRRRDVLEHLNTPLTASETLVLEAMQMGRPSRERLAQRASASEDRPIGGPTNFWARRRGAAAAAAAAMDNIEQGQPNDRGGSGVGRAMGDLLGTSYRFRPGGMTTRAVRPSGLAEGESLAGFARRRREEERRQESLGETVAMLSRERQRQDSSYLQVLDILQARERDNDRDPDDTTIIVPLVNQVVNRWEEDHGVFEVPPSPDNTAGLAWSEDGRVLFVGAQNGIYELHVDVQSRKFCPSISLR</sequence>
<proteinExistence type="predicted"/>